<dbReference type="Gene3D" id="2.60.40.740">
    <property type="match status" value="1"/>
</dbReference>
<keyword evidence="3" id="KW-0964">Secreted</keyword>
<dbReference type="InterPro" id="IPR011252">
    <property type="entry name" value="Fibrogen-bd_dom1"/>
</dbReference>
<dbReference type="GO" id="GO:0007155">
    <property type="term" value="P:cell adhesion"/>
    <property type="evidence" value="ECO:0007669"/>
    <property type="project" value="InterPro"/>
</dbReference>
<proteinExistence type="predicted"/>
<feature type="compositionally biased region" description="Polar residues" evidence="6">
    <location>
        <begin position="399"/>
        <end position="446"/>
    </location>
</feature>
<feature type="compositionally biased region" description="Low complexity" evidence="6">
    <location>
        <begin position="447"/>
        <end position="469"/>
    </location>
</feature>
<keyword evidence="10" id="KW-1185">Reference proteome</keyword>
<evidence type="ECO:0000256" key="6">
    <source>
        <dbReference type="SAM" id="MobiDB-lite"/>
    </source>
</evidence>
<evidence type="ECO:0000256" key="5">
    <source>
        <dbReference type="ARBA" id="ARBA00023088"/>
    </source>
</evidence>
<evidence type="ECO:0000313" key="10">
    <source>
        <dbReference type="Proteomes" id="UP000283633"/>
    </source>
</evidence>
<dbReference type="InterPro" id="IPR008966">
    <property type="entry name" value="Adhesion_dom_sf"/>
</dbReference>
<keyword evidence="4" id="KW-0732">Signal</keyword>
<sequence>MRKIWQWLLATLAGLILILASPPIISQARVVTQAVGLDVNSAVIKDVNGNVISHDAVLPQSSEYTVNYTWSIPDGVRVRSGDTMTVQIPANVEFPEDDSFTMVGMTGGKPIGTFFIAAGSHTGTITLNSQFQYRPLNRRGYLHLAVEGTEPDQPGTLAQIAMSKSGTWADPNNQTKINWSIDVLANGNQLVNPVITDQLSDNQTYVAGSAHLTDELGNTVPVTTTVTGNQIEFQASGAFVTHLNLSYQTTTNEPTGSAIFTNFADYTDDGGNSGSADASVDRVTEPENPGTSEPENPGTSEPENPGTTEPENPGTSEPENPGTSEPENPGTTEPENPGTSEPENPDTTEPENPGTSEPENPGTTEPEQPATTAPDNSDTSVADAPATDNSGATPMVPSQPDNGTVPTPQRPTVSAPATTGTTANGQTSGSATSTPTANGTPALTTSPTQPVPAVTNPAPANSNPTNTLPQTNERTSHTSILLGLALLIVLLLGGFVVSRRHSTH</sequence>
<dbReference type="NCBIfam" id="TIGR01167">
    <property type="entry name" value="LPXTG_anchor"/>
    <property type="match status" value="1"/>
</dbReference>
<feature type="compositionally biased region" description="Low complexity" evidence="6">
    <location>
        <begin position="350"/>
        <end position="374"/>
    </location>
</feature>
<feature type="region of interest" description="Disordered" evidence="6">
    <location>
        <begin position="270"/>
        <end position="472"/>
    </location>
</feature>
<feature type="transmembrane region" description="Helical" evidence="7">
    <location>
        <begin position="480"/>
        <end position="498"/>
    </location>
</feature>
<dbReference type="EMBL" id="QWZQ01000004">
    <property type="protein sequence ID" value="RRK11470.1"/>
    <property type="molecule type" value="Genomic_DNA"/>
</dbReference>
<dbReference type="RefSeq" id="WP_125071116.1">
    <property type="nucleotide sequence ID" value="NZ_QWZQ01000004.1"/>
</dbReference>
<dbReference type="InterPro" id="IPR041171">
    <property type="entry name" value="SDR_Ig"/>
</dbReference>
<dbReference type="Proteomes" id="UP000283633">
    <property type="component" value="Unassembled WGS sequence"/>
</dbReference>
<accession>A0A3R8LLL3</accession>
<evidence type="ECO:0000256" key="3">
    <source>
        <dbReference type="ARBA" id="ARBA00022525"/>
    </source>
</evidence>
<comment type="subcellular location">
    <subcellularLocation>
        <location evidence="1">Secreted</location>
        <location evidence="1">Cell wall</location>
        <topology evidence="1">Peptidoglycan-anchor</topology>
    </subcellularLocation>
</comment>
<organism evidence="9 10">
    <name type="scientific">Lactiplantibacillus garii</name>
    <dbReference type="NCBI Taxonomy" id="2306423"/>
    <lineage>
        <taxon>Bacteria</taxon>
        <taxon>Bacillati</taxon>
        <taxon>Bacillota</taxon>
        <taxon>Bacilli</taxon>
        <taxon>Lactobacillales</taxon>
        <taxon>Lactobacillaceae</taxon>
        <taxon>Lactiplantibacillus</taxon>
    </lineage>
</organism>
<dbReference type="OrthoDB" id="2317153at2"/>
<evidence type="ECO:0000256" key="1">
    <source>
        <dbReference type="ARBA" id="ARBA00004168"/>
    </source>
</evidence>
<evidence type="ECO:0000256" key="2">
    <source>
        <dbReference type="ARBA" id="ARBA00022512"/>
    </source>
</evidence>
<feature type="domain" description="SDR-like Ig" evidence="8">
    <location>
        <begin position="60"/>
        <end position="143"/>
    </location>
</feature>
<evidence type="ECO:0000256" key="7">
    <source>
        <dbReference type="SAM" id="Phobius"/>
    </source>
</evidence>
<keyword evidence="5" id="KW-0572">Peptidoglycan-anchor</keyword>
<dbReference type="SUPFAM" id="SSF49401">
    <property type="entry name" value="Bacterial adhesins"/>
    <property type="match status" value="2"/>
</dbReference>
<keyword evidence="2" id="KW-0134">Cell wall</keyword>
<evidence type="ECO:0000259" key="8">
    <source>
        <dbReference type="Pfam" id="PF17961"/>
    </source>
</evidence>
<evidence type="ECO:0000313" key="9">
    <source>
        <dbReference type="EMBL" id="RRK11470.1"/>
    </source>
</evidence>
<keyword evidence="7" id="KW-0472">Membrane</keyword>
<reference evidence="9 10" key="1">
    <citation type="submission" date="2018-08" db="EMBL/GenBank/DDBJ databases">
        <title>Genome Lactobacillus garii FI11369.</title>
        <authorList>
            <person name="Diaz M."/>
            <person name="Narbad A."/>
        </authorList>
    </citation>
    <scope>NUCLEOTIDE SEQUENCE [LARGE SCALE GENOMIC DNA]</scope>
    <source>
        <strain evidence="9 10">FI11369</strain>
    </source>
</reference>
<keyword evidence="7" id="KW-0812">Transmembrane</keyword>
<dbReference type="Gene3D" id="2.60.40.1280">
    <property type="match status" value="1"/>
</dbReference>
<protein>
    <submittedName>
        <fullName evidence="9">LPXTG cell wall anchor domain-containing protein</fullName>
    </submittedName>
</protein>
<comment type="caution">
    <text evidence="9">The sequence shown here is derived from an EMBL/GenBank/DDBJ whole genome shotgun (WGS) entry which is preliminary data.</text>
</comment>
<evidence type="ECO:0000256" key="4">
    <source>
        <dbReference type="ARBA" id="ARBA00022729"/>
    </source>
</evidence>
<gene>
    <name evidence="9" type="ORF">D1831_01910</name>
</gene>
<name>A0A3R8LLL3_9LACO</name>
<feature type="compositionally biased region" description="Low complexity" evidence="6">
    <location>
        <begin position="297"/>
        <end position="342"/>
    </location>
</feature>
<keyword evidence="7" id="KW-1133">Transmembrane helix</keyword>
<dbReference type="Pfam" id="PF17961">
    <property type="entry name" value="Big_8"/>
    <property type="match status" value="1"/>
</dbReference>
<dbReference type="AlphaFoldDB" id="A0A3R8LLL3"/>